<organism evidence="1 2">
    <name type="scientific">Clostridium innocuum</name>
    <dbReference type="NCBI Taxonomy" id="1522"/>
    <lineage>
        <taxon>Bacteria</taxon>
        <taxon>Bacillati</taxon>
        <taxon>Bacillota</taxon>
        <taxon>Clostridia</taxon>
        <taxon>Eubacteriales</taxon>
        <taxon>Clostridiaceae</taxon>
        <taxon>Clostridium</taxon>
    </lineage>
</organism>
<proteinExistence type="predicted"/>
<gene>
    <name evidence="1" type="ORF">GT664_21575</name>
</gene>
<protein>
    <submittedName>
        <fullName evidence="1">Uncharacterized protein</fullName>
    </submittedName>
</protein>
<accession>A0AB36BBZ2</accession>
<name>A0AB36BBZ2_CLOIN</name>
<sequence length="47" mass="5299">MNKKIPFPVFYSKQEQRYAAAAGIQNAPFTKGGGMPRIAFCSLFRLF</sequence>
<dbReference type="Proteomes" id="UP000604383">
    <property type="component" value="Unassembled WGS sequence"/>
</dbReference>
<reference evidence="1" key="1">
    <citation type="journal article" date="2019" name="Nat. Med.">
        <title>A library of human gut bacterial isolates paired with longitudinal multiomics data enables mechanistic microbiome research.</title>
        <authorList>
            <person name="Poyet M."/>
            <person name="Groussin M."/>
            <person name="Gibbons S.M."/>
            <person name="Avila-Pacheco J."/>
            <person name="Jiang X."/>
            <person name="Kearney S.M."/>
            <person name="Perrotta A.R."/>
            <person name="Berdy B."/>
            <person name="Zhao S."/>
            <person name="Lieberman T.D."/>
            <person name="Swanson P.K."/>
            <person name="Smith M."/>
            <person name="Roesemann S."/>
            <person name="Alexander J.E."/>
            <person name="Rich S.A."/>
            <person name="Livny J."/>
            <person name="Vlamakis H."/>
            <person name="Clish C."/>
            <person name="Bullock K."/>
            <person name="Deik A."/>
            <person name="Scott J."/>
            <person name="Pierce K.A."/>
            <person name="Xavier R.J."/>
            <person name="Alm E.J."/>
        </authorList>
    </citation>
    <scope>NUCLEOTIDE SEQUENCE</scope>
    <source>
        <strain evidence="1">BIOML-A12</strain>
    </source>
</reference>
<comment type="caution">
    <text evidence="1">The sequence shown here is derived from an EMBL/GenBank/DDBJ whole genome shotgun (WGS) entry which is preliminary data.</text>
</comment>
<dbReference type="EMBL" id="WWTN01000066">
    <property type="protein sequence ID" value="MZH58275.1"/>
    <property type="molecule type" value="Genomic_DNA"/>
</dbReference>
<dbReference type="RefSeq" id="WP_187378133.1">
    <property type="nucleotide sequence ID" value="NZ_CP176643.1"/>
</dbReference>
<evidence type="ECO:0000313" key="1">
    <source>
        <dbReference type="EMBL" id="MZH58275.1"/>
    </source>
</evidence>
<dbReference type="AlphaFoldDB" id="A0AB36BBZ2"/>
<evidence type="ECO:0000313" key="2">
    <source>
        <dbReference type="Proteomes" id="UP000604383"/>
    </source>
</evidence>